<dbReference type="InterPro" id="IPR012737">
    <property type="entry name" value="DhaK_L_YcgS"/>
</dbReference>
<dbReference type="RefSeq" id="WP_109461421.1">
    <property type="nucleotide sequence ID" value="NZ_QFBC01000018.1"/>
</dbReference>
<dbReference type="PANTHER" id="PTHR28629">
    <property type="entry name" value="TRIOKINASE/FMN CYCLASE"/>
    <property type="match status" value="1"/>
</dbReference>
<dbReference type="InterPro" id="IPR004007">
    <property type="entry name" value="DhaL_dom"/>
</dbReference>
<proteinExistence type="predicted"/>
<evidence type="ECO:0000313" key="4">
    <source>
        <dbReference type="EMBL" id="PWE53087.1"/>
    </source>
</evidence>
<reference evidence="4 5" key="1">
    <citation type="submission" date="2018-05" db="EMBL/GenBank/DDBJ databases">
        <title>The draft genome of strain NS-104.</title>
        <authorList>
            <person name="Hang P."/>
            <person name="Jiang J."/>
        </authorList>
    </citation>
    <scope>NUCLEOTIDE SEQUENCE [LARGE SCALE GENOMIC DNA]</scope>
    <source>
        <strain evidence="4 5">NS-104</strain>
    </source>
</reference>
<dbReference type="Proteomes" id="UP000245252">
    <property type="component" value="Unassembled WGS sequence"/>
</dbReference>
<dbReference type="EMBL" id="QFBC01000018">
    <property type="protein sequence ID" value="PWE53087.1"/>
    <property type="molecule type" value="Genomic_DNA"/>
</dbReference>
<sequence>MPENAARSLGRMFHLISGAIEAEKDHLSELDGVIGDADHGITMSIGFMAVNATLARLDMETSTPAAVLSIAASAFLNAVGASTGPLYATGLQRASQALADSCELGPVNQAAMIAAIARGIRDRGKSQRGDKTMLDAWLPAAEAAQTAIDTGGGLTMMWQQAIAAADSGACSTRSMIAAKGRAARVGARSLGHIDPGAASAVIILRAMGRTFCPQQATIRVVSSVS</sequence>
<dbReference type="GO" id="GO:0005829">
    <property type="term" value="C:cytosol"/>
    <property type="evidence" value="ECO:0007669"/>
    <property type="project" value="TreeGrafter"/>
</dbReference>
<evidence type="ECO:0000256" key="2">
    <source>
        <dbReference type="ARBA" id="ARBA00022777"/>
    </source>
</evidence>
<protein>
    <submittedName>
        <fullName evidence="4">Dihydroxyacetone kinase subunit L</fullName>
    </submittedName>
</protein>
<dbReference type="InterPro" id="IPR050861">
    <property type="entry name" value="Dihydroxyacetone_Kinase"/>
</dbReference>
<gene>
    <name evidence="4" type="primary">dhaL</name>
    <name evidence="4" type="ORF">DEM27_27315</name>
</gene>
<name>A0A2U2DIE9_9HYPH</name>
<dbReference type="PANTHER" id="PTHR28629:SF4">
    <property type="entry name" value="TRIOKINASE_FMN CYCLASE"/>
    <property type="match status" value="1"/>
</dbReference>
<keyword evidence="1" id="KW-0808">Transferase</keyword>
<dbReference type="SUPFAM" id="SSF101473">
    <property type="entry name" value="DhaL-like"/>
    <property type="match status" value="1"/>
</dbReference>
<dbReference type="GO" id="GO:0019563">
    <property type="term" value="P:glycerol catabolic process"/>
    <property type="evidence" value="ECO:0007669"/>
    <property type="project" value="TreeGrafter"/>
</dbReference>
<dbReference type="AlphaFoldDB" id="A0A2U2DIE9"/>
<dbReference type="OrthoDB" id="9800291at2"/>
<dbReference type="Pfam" id="PF02734">
    <property type="entry name" value="Dak2"/>
    <property type="match status" value="1"/>
</dbReference>
<comment type="caution">
    <text evidence="4">The sequence shown here is derived from an EMBL/GenBank/DDBJ whole genome shotgun (WGS) entry which is preliminary data.</text>
</comment>
<keyword evidence="2 4" id="KW-0418">Kinase</keyword>
<evidence type="ECO:0000259" key="3">
    <source>
        <dbReference type="PROSITE" id="PS51480"/>
    </source>
</evidence>
<dbReference type="FunFam" id="1.25.40.340:FF:000002">
    <property type="entry name" value="Dihydroxyacetone kinase, L subunit"/>
    <property type="match status" value="1"/>
</dbReference>
<keyword evidence="5" id="KW-1185">Reference proteome</keyword>
<feature type="domain" description="DhaL" evidence="3">
    <location>
        <begin position="7"/>
        <end position="209"/>
    </location>
</feature>
<dbReference type="PROSITE" id="PS51480">
    <property type="entry name" value="DHAL"/>
    <property type="match status" value="1"/>
</dbReference>
<dbReference type="GO" id="GO:0004371">
    <property type="term" value="F:glycerone kinase activity"/>
    <property type="evidence" value="ECO:0007669"/>
    <property type="project" value="InterPro"/>
</dbReference>
<evidence type="ECO:0000313" key="5">
    <source>
        <dbReference type="Proteomes" id="UP000245252"/>
    </source>
</evidence>
<organism evidence="4 5">
    <name type="scientific">Metarhizobium album</name>
    <dbReference type="NCBI Taxonomy" id="2182425"/>
    <lineage>
        <taxon>Bacteria</taxon>
        <taxon>Pseudomonadati</taxon>
        <taxon>Pseudomonadota</taxon>
        <taxon>Alphaproteobacteria</taxon>
        <taxon>Hyphomicrobiales</taxon>
        <taxon>Rhizobiaceae</taxon>
        <taxon>Metarhizobium</taxon>
    </lineage>
</organism>
<evidence type="ECO:0000256" key="1">
    <source>
        <dbReference type="ARBA" id="ARBA00022679"/>
    </source>
</evidence>
<accession>A0A2U2DIE9</accession>
<dbReference type="Gene3D" id="1.25.40.340">
    <property type="match status" value="1"/>
</dbReference>
<dbReference type="SMART" id="SM01120">
    <property type="entry name" value="Dak2"/>
    <property type="match status" value="1"/>
</dbReference>
<dbReference type="InterPro" id="IPR036117">
    <property type="entry name" value="DhaL_dom_sf"/>
</dbReference>
<dbReference type="NCBIfam" id="TIGR02365">
    <property type="entry name" value="dha_L_ycgS"/>
    <property type="match status" value="1"/>
</dbReference>